<dbReference type="SUPFAM" id="SSF51569">
    <property type="entry name" value="Aldolase"/>
    <property type="match status" value="1"/>
</dbReference>
<dbReference type="InterPro" id="IPR002220">
    <property type="entry name" value="DapA-like"/>
</dbReference>
<comment type="pathway">
    <text evidence="2">Amino-sugar metabolism; N-acetylneuraminate degradation.</text>
</comment>
<feature type="binding site" evidence="13">
    <location>
        <position position="85"/>
    </location>
    <ligand>
        <name>pyruvate</name>
        <dbReference type="ChEBI" id="CHEBI:15361"/>
    </ligand>
</feature>
<dbReference type="Proteomes" id="UP000597762">
    <property type="component" value="Unassembled WGS sequence"/>
</dbReference>
<dbReference type="GO" id="GO:0005737">
    <property type="term" value="C:cytoplasm"/>
    <property type="evidence" value="ECO:0007669"/>
    <property type="project" value="UniProtKB-SubCell"/>
</dbReference>
<dbReference type="PRINTS" id="PR00146">
    <property type="entry name" value="DHPICSNTHASE"/>
</dbReference>
<feature type="active site" description="Schiff-base intermediate with substrate" evidence="12">
    <location>
        <position position="206"/>
    </location>
</feature>
<dbReference type="EC" id="4.1.3.3" evidence="5"/>
<feature type="active site" description="Proton donor/acceptor" evidence="12">
    <location>
        <position position="176"/>
    </location>
</feature>
<dbReference type="PANTHER" id="PTHR12128:SF21">
    <property type="entry name" value="N-ACETYLNEURAMINATE LYASE"/>
    <property type="match status" value="1"/>
</dbReference>
<reference evidence="14" key="1">
    <citation type="submission" date="2021-01" db="EMBL/GenBank/DDBJ databases">
        <authorList>
            <person name="Li R."/>
            <person name="Bekaert M."/>
        </authorList>
    </citation>
    <scope>NUCLEOTIDE SEQUENCE</scope>
    <source>
        <strain evidence="14">Farmed</strain>
    </source>
</reference>
<evidence type="ECO:0000256" key="8">
    <source>
        <dbReference type="ARBA" id="ARBA00023270"/>
    </source>
</evidence>
<dbReference type="Gene3D" id="3.20.20.70">
    <property type="entry name" value="Aldolase class I"/>
    <property type="match status" value="1"/>
</dbReference>
<accession>A0A812B8H3</accession>
<evidence type="ECO:0000313" key="14">
    <source>
        <dbReference type="EMBL" id="CAE1171710.1"/>
    </source>
</evidence>
<dbReference type="Pfam" id="PF00701">
    <property type="entry name" value="DHDPS"/>
    <property type="match status" value="1"/>
</dbReference>
<dbReference type="PIRSF" id="PIRSF001365">
    <property type="entry name" value="DHDPS"/>
    <property type="match status" value="1"/>
</dbReference>
<evidence type="ECO:0000256" key="10">
    <source>
        <dbReference type="ARBA" id="ARBA00044906"/>
    </source>
</evidence>
<dbReference type="SMART" id="SM01130">
    <property type="entry name" value="DHDPS"/>
    <property type="match status" value="1"/>
</dbReference>
<comment type="catalytic activity">
    <reaction evidence="10">
        <text>aceneuramate = aldehydo-N-acetyl-D-mannosamine + pyruvate</text>
        <dbReference type="Rhea" id="RHEA:23296"/>
        <dbReference type="ChEBI" id="CHEBI:15361"/>
        <dbReference type="ChEBI" id="CHEBI:17122"/>
        <dbReference type="ChEBI" id="CHEBI:173083"/>
        <dbReference type="EC" id="4.1.3.3"/>
    </reaction>
</comment>
<evidence type="ECO:0000256" key="7">
    <source>
        <dbReference type="ARBA" id="ARBA00023239"/>
    </source>
</evidence>
<keyword evidence="6" id="KW-0963">Cytoplasm</keyword>
<evidence type="ECO:0000313" key="15">
    <source>
        <dbReference type="Proteomes" id="UP000597762"/>
    </source>
</evidence>
<dbReference type="GO" id="GO:0008747">
    <property type="term" value="F:N-acetylneuraminate lyase activity"/>
    <property type="evidence" value="ECO:0007669"/>
    <property type="project" value="UniProtKB-EC"/>
</dbReference>
<evidence type="ECO:0000256" key="2">
    <source>
        <dbReference type="ARBA" id="ARBA00004878"/>
    </source>
</evidence>
<evidence type="ECO:0000256" key="5">
    <source>
        <dbReference type="ARBA" id="ARBA00012911"/>
    </source>
</evidence>
<evidence type="ECO:0000256" key="3">
    <source>
        <dbReference type="ARBA" id="ARBA00006324"/>
    </source>
</evidence>
<evidence type="ECO:0000256" key="9">
    <source>
        <dbReference type="ARBA" id="ARBA00023277"/>
    </source>
</evidence>
<evidence type="ECO:0000256" key="11">
    <source>
        <dbReference type="PIRNR" id="PIRNR001365"/>
    </source>
</evidence>
<dbReference type="PANTHER" id="PTHR12128">
    <property type="entry name" value="DIHYDRODIPICOLINATE SYNTHASE"/>
    <property type="match status" value="1"/>
</dbReference>
<evidence type="ECO:0000256" key="13">
    <source>
        <dbReference type="PIRSR" id="PIRSR001365-2"/>
    </source>
</evidence>
<gene>
    <name evidence="14" type="ORF">SPHA_11724</name>
</gene>
<keyword evidence="8" id="KW-0704">Schiff base</keyword>
<feature type="binding site" evidence="13">
    <location>
        <position position="248"/>
    </location>
    <ligand>
        <name>pyruvate</name>
        <dbReference type="ChEBI" id="CHEBI:15361"/>
    </ligand>
</feature>
<comment type="caution">
    <text evidence="14">The sequence shown here is derived from an EMBL/GenBank/DDBJ whole genome shotgun (WGS) entry which is preliminary data.</text>
</comment>
<dbReference type="InterPro" id="IPR013785">
    <property type="entry name" value="Aldolase_TIM"/>
</dbReference>
<comment type="subunit">
    <text evidence="4">Homotetramer.</text>
</comment>
<evidence type="ECO:0000256" key="4">
    <source>
        <dbReference type="ARBA" id="ARBA00011881"/>
    </source>
</evidence>
<dbReference type="OrthoDB" id="191315at2759"/>
<protein>
    <recommendedName>
        <fullName evidence="5">N-acetylneuraminate lyase</fullName>
        <ecNumber evidence="5">4.1.3.3</ecNumber>
    </recommendedName>
</protein>
<organism evidence="14 15">
    <name type="scientific">Acanthosepion pharaonis</name>
    <name type="common">Pharaoh cuttlefish</name>
    <name type="synonym">Sepia pharaonis</name>
    <dbReference type="NCBI Taxonomy" id="158019"/>
    <lineage>
        <taxon>Eukaryota</taxon>
        <taxon>Metazoa</taxon>
        <taxon>Spiralia</taxon>
        <taxon>Lophotrochozoa</taxon>
        <taxon>Mollusca</taxon>
        <taxon>Cephalopoda</taxon>
        <taxon>Coleoidea</taxon>
        <taxon>Decapodiformes</taxon>
        <taxon>Sepiida</taxon>
        <taxon>Sepiina</taxon>
        <taxon>Sepiidae</taxon>
        <taxon>Acanthosepion</taxon>
    </lineage>
</organism>
<evidence type="ECO:0000256" key="6">
    <source>
        <dbReference type="ARBA" id="ARBA00022490"/>
    </source>
</evidence>
<dbReference type="EMBL" id="CAHIKZ030000389">
    <property type="protein sequence ID" value="CAE1171710.1"/>
    <property type="molecule type" value="Genomic_DNA"/>
</dbReference>
<proteinExistence type="inferred from homology"/>
<keyword evidence="9" id="KW-0119">Carbohydrate metabolism</keyword>
<sequence length="341" mass="38062">MYFISFVTPPFVLHHVRISAFIVFNLASFPSSDHQDPNRFWITGVINAPCTPFLLNGDIDFSKFDVYVDFLVCSKVDNIFVNATTGEGMALTVEERKLTAEAWIKAARNKLKKIIVHVGSGNMRDSMELAKHAQTVHADAIACMCPVFYKPRNEESLVDYLSKVAACAPSIPFYYYSIPSMTNVLLDDVKILQLGMLKIPTLHGMKDFSGCLTRSLICAHLDRRHLQIIIGTLGDMLPALSIGIPCPIIPAYMAPIYHRMKTALEQGDSETAMRDQLMAVNVCTIAAKHNSELVSREKAMLSLFGMDVGPVRLPLITMTEEKKFAMKAKLEDFGFVFPQCE</sequence>
<comment type="similarity">
    <text evidence="3">Belongs to the DapA family. NanA subfamily.</text>
</comment>
<evidence type="ECO:0000256" key="12">
    <source>
        <dbReference type="PIRSR" id="PIRSR001365-1"/>
    </source>
</evidence>
<evidence type="ECO:0000256" key="1">
    <source>
        <dbReference type="ARBA" id="ARBA00004496"/>
    </source>
</evidence>
<dbReference type="AlphaFoldDB" id="A0A812B8H3"/>
<keyword evidence="7 11" id="KW-0456">Lyase</keyword>
<name>A0A812B8H3_ACAPH</name>
<comment type="subcellular location">
    <subcellularLocation>
        <location evidence="1">Cytoplasm</location>
    </subcellularLocation>
</comment>
<keyword evidence="15" id="KW-1185">Reference proteome</keyword>